<dbReference type="EC" id="2.4.1.227" evidence="10"/>
<dbReference type="Gene3D" id="3.40.50.2000">
    <property type="entry name" value="Glycogen Phosphorylase B"/>
    <property type="match status" value="2"/>
</dbReference>
<feature type="region of interest" description="Disordered" evidence="11">
    <location>
        <begin position="384"/>
        <end position="410"/>
    </location>
</feature>
<comment type="subcellular location">
    <subcellularLocation>
        <location evidence="10">Cell membrane</location>
        <topology evidence="10">Peripheral membrane protein</topology>
        <orientation evidence="10">Cytoplasmic side</orientation>
    </subcellularLocation>
</comment>
<evidence type="ECO:0000256" key="10">
    <source>
        <dbReference type="HAMAP-Rule" id="MF_00033"/>
    </source>
</evidence>
<dbReference type="InterPro" id="IPR006009">
    <property type="entry name" value="GlcNAc_MurG"/>
</dbReference>
<keyword evidence="6 10" id="KW-0573">Peptidoglycan synthesis</keyword>
<dbReference type="InterPro" id="IPR004276">
    <property type="entry name" value="GlycoTrans_28_N"/>
</dbReference>
<name>A0ABN0SU65_9GAMM</name>
<evidence type="ECO:0000256" key="9">
    <source>
        <dbReference type="ARBA" id="ARBA00023316"/>
    </source>
</evidence>
<comment type="function">
    <text evidence="10">Cell wall formation. Catalyzes the transfer of a GlcNAc subunit on undecaprenyl-pyrophosphoryl-MurNAc-pentapeptide (lipid intermediate I) to form undecaprenyl-pyrophosphoryl-MurNAc-(pentapeptide)GlcNAc (lipid intermediate II).</text>
</comment>
<feature type="binding site" evidence="10">
    <location>
        <begin position="281"/>
        <end position="286"/>
    </location>
    <ligand>
        <name>UDP-N-acetyl-alpha-D-glucosamine</name>
        <dbReference type="ChEBI" id="CHEBI:57705"/>
    </ligand>
</feature>
<evidence type="ECO:0000313" key="15">
    <source>
        <dbReference type="Proteomes" id="UP001501221"/>
    </source>
</evidence>
<dbReference type="PANTHER" id="PTHR21015:SF22">
    <property type="entry name" value="GLYCOSYLTRANSFERASE"/>
    <property type="match status" value="1"/>
</dbReference>
<evidence type="ECO:0000256" key="11">
    <source>
        <dbReference type="SAM" id="MobiDB-lite"/>
    </source>
</evidence>
<evidence type="ECO:0000313" key="14">
    <source>
        <dbReference type="EMBL" id="GAA0200217.1"/>
    </source>
</evidence>
<evidence type="ECO:0000256" key="4">
    <source>
        <dbReference type="ARBA" id="ARBA00022679"/>
    </source>
</evidence>
<dbReference type="RefSeq" id="WP_343985886.1">
    <property type="nucleotide sequence ID" value="NZ_BAAAFM010000001.1"/>
</dbReference>
<protein>
    <recommendedName>
        <fullName evidence="10">UDP-N-acetylglucosamine--N-acetylmuramyl-(pentapeptide) pyrophosphoryl-undecaprenol N-acetylglucosamine transferase</fullName>
        <ecNumber evidence="10">2.4.1.227</ecNumber>
    </recommendedName>
    <alternativeName>
        <fullName evidence="10">Undecaprenyl-PP-MurNAc-pentapeptide-UDPGlcNAc GlcNAc transferase</fullName>
    </alternativeName>
</protein>
<keyword evidence="8 10" id="KW-0131">Cell cycle</keyword>
<dbReference type="SUPFAM" id="SSF53756">
    <property type="entry name" value="UDP-Glycosyltransferase/glycogen phosphorylase"/>
    <property type="match status" value="1"/>
</dbReference>
<comment type="pathway">
    <text evidence="10">Cell wall biogenesis; peptidoglycan biosynthesis.</text>
</comment>
<keyword evidence="3 10" id="KW-0328">Glycosyltransferase</keyword>
<gene>
    <name evidence="10 14" type="primary">murG</name>
    <name evidence="14" type="ORF">GCM10009123_04460</name>
</gene>
<accession>A0ABN0SU65</accession>
<evidence type="ECO:0000256" key="3">
    <source>
        <dbReference type="ARBA" id="ARBA00022676"/>
    </source>
</evidence>
<feature type="compositionally biased region" description="Basic and acidic residues" evidence="11">
    <location>
        <begin position="385"/>
        <end position="410"/>
    </location>
</feature>
<dbReference type="EMBL" id="BAAAFM010000001">
    <property type="protein sequence ID" value="GAA0200217.1"/>
    <property type="molecule type" value="Genomic_DNA"/>
</dbReference>
<evidence type="ECO:0000259" key="12">
    <source>
        <dbReference type="Pfam" id="PF03033"/>
    </source>
</evidence>
<feature type="binding site" evidence="10">
    <location>
        <position position="177"/>
    </location>
    <ligand>
        <name>UDP-N-acetyl-alpha-D-glucosamine</name>
        <dbReference type="ChEBI" id="CHEBI:57705"/>
    </ligand>
</feature>
<keyword evidence="1 10" id="KW-1003">Cell membrane</keyword>
<dbReference type="Proteomes" id="UP001501221">
    <property type="component" value="Unassembled WGS sequence"/>
</dbReference>
<feature type="binding site" evidence="10">
    <location>
        <position position="138"/>
    </location>
    <ligand>
        <name>UDP-N-acetyl-alpha-D-glucosamine</name>
        <dbReference type="ChEBI" id="CHEBI:57705"/>
    </ligand>
</feature>
<dbReference type="PANTHER" id="PTHR21015">
    <property type="entry name" value="UDP-N-ACETYLGLUCOSAMINE--N-ACETYLMURAMYL-(PENTAPEPTIDE) PYROPHOSPHORYL-UNDECAPRENOL N-ACETYLGLUCOSAMINE TRANSFERASE 1"/>
    <property type="match status" value="1"/>
</dbReference>
<feature type="domain" description="Glycosyl transferase family 28 C-terminal" evidence="13">
    <location>
        <begin position="199"/>
        <end position="365"/>
    </location>
</feature>
<dbReference type="Pfam" id="PF04101">
    <property type="entry name" value="Glyco_tran_28_C"/>
    <property type="match status" value="1"/>
</dbReference>
<evidence type="ECO:0000256" key="5">
    <source>
        <dbReference type="ARBA" id="ARBA00022960"/>
    </source>
</evidence>
<evidence type="ECO:0000256" key="7">
    <source>
        <dbReference type="ARBA" id="ARBA00023136"/>
    </source>
</evidence>
<comment type="catalytic activity">
    <reaction evidence="10">
        <text>di-trans,octa-cis-undecaprenyl diphospho-N-acetyl-alpha-D-muramoyl-L-alanyl-D-glutamyl-meso-2,6-diaminopimeloyl-D-alanyl-D-alanine + UDP-N-acetyl-alpha-D-glucosamine = di-trans,octa-cis-undecaprenyl diphospho-[N-acetyl-alpha-D-glucosaminyl-(1-&gt;4)]-N-acetyl-alpha-D-muramoyl-L-alanyl-D-glutamyl-meso-2,6-diaminopimeloyl-D-alanyl-D-alanine + UDP + H(+)</text>
        <dbReference type="Rhea" id="RHEA:31227"/>
        <dbReference type="ChEBI" id="CHEBI:15378"/>
        <dbReference type="ChEBI" id="CHEBI:57705"/>
        <dbReference type="ChEBI" id="CHEBI:58223"/>
        <dbReference type="ChEBI" id="CHEBI:61387"/>
        <dbReference type="ChEBI" id="CHEBI:61388"/>
        <dbReference type="EC" id="2.4.1.227"/>
    </reaction>
</comment>
<feature type="binding site" evidence="10">
    <location>
        <position position="262"/>
    </location>
    <ligand>
        <name>UDP-N-acetyl-alpha-D-glucosamine</name>
        <dbReference type="ChEBI" id="CHEBI:57705"/>
    </ligand>
</feature>
<evidence type="ECO:0000256" key="6">
    <source>
        <dbReference type="ARBA" id="ARBA00022984"/>
    </source>
</evidence>
<comment type="caution">
    <text evidence="14">The sequence shown here is derived from an EMBL/GenBank/DDBJ whole genome shotgun (WGS) entry which is preliminary data.</text>
</comment>
<organism evidence="14 15">
    <name type="scientific">Kangiella japonica</name>
    <dbReference type="NCBI Taxonomy" id="647384"/>
    <lineage>
        <taxon>Bacteria</taxon>
        <taxon>Pseudomonadati</taxon>
        <taxon>Pseudomonadota</taxon>
        <taxon>Gammaproteobacteria</taxon>
        <taxon>Kangiellales</taxon>
        <taxon>Kangiellaceae</taxon>
        <taxon>Kangiella</taxon>
    </lineage>
</organism>
<evidence type="ECO:0000256" key="2">
    <source>
        <dbReference type="ARBA" id="ARBA00022618"/>
    </source>
</evidence>
<keyword evidence="15" id="KW-1185">Reference proteome</keyword>
<feature type="domain" description="Glycosyltransferase family 28 N-terminal" evidence="12">
    <location>
        <begin position="19"/>
        <end position="152"/>
    </location>
</feature>
<keyword evidence="7 10" id="KW-0472">Membrane</keyword>
<feature type="binding site" evidence="10">
    <location>
        <begin position="26"/>
        <end position="28"/>
    </location>
    <ligand>
        <name>UDP-N-acetyl-alpha-D-glucosamine</name>
        <dbReference type="ChEBI" id="CHEBI:57705"/>
    </ligand>
</feature>
<evidence type="ECO:0000256" key="8">
    <source>
        <dbReference type="ARBA" id="ARBA00023306"/>
    </source>
</evidence>
<evidence type="ECO:0000256" key="1">
    <source>
        <dbReference type="ARBA" id="ARBA00022475"/>
    </source>
</evidence>
<sequence>MSQSLERKNMPKKSVNKTILLMAGGTGGHIFPALAVGKELQQQGWKLHWLGSEGGLEEELVPKHNIKMTLLPVKGIRKKGLASVIKAPFQLLKSIWLARKTIKKIQPDVALGMGGFASGPGGIASKLCGVPLVLHEQNAITGMTNQQLNRFSNITLQAYPGAFVESTKLTTVGNPVRTDLMNIKPVKERIKTEEGSIKILVIGGSRGALVLNQKIPAMLDIINDGLNIEVRHQCGGGNLGDVAARYKELKNDLVEHDVTEFIDDMAAAYEWADLVICRAGALTVAEIAMAGAAAIFVPYPHAVDDHQTHNARYLANQGGAIIIQQHDLEVKKLAELITALANDKSRIIEMATIAKSLAKPQATEQVAEYCKRAAVGQFEIMSTTKHNEEGTVEKEDATAKEDAEDTNETK</sequence>
<keyword evidence="5 10" id="KW-0133">Cell shape</keyword>
<reference evidence="14 15" key="1">
    <citation type="journal article" date="2019" name="Int. J. Syst. Evol. Microbiol.">
        <title>The Global Catalogue of Microorganisms (GCM) 10K type strain sequencing project: providing services to taxonomists for standard genome sequencing and annotation.</title>
        <authorList>
            <consortium name="The Broad Institute Genomics Platform"/>
            <consortium name="The Broad Institute Genome Sequencing Center for Infectious Disease"/>
            <person name="Wu L."/>
            <person name="Ma J."/>
        </authorList>
    </citation>
    <scope>NUCLEOTIDE SEQUENCE [LARGE SCALE GENOMIC DNA]</scope>
    <source>
        <strain evidence="14 15">JCM 16211</strain>
    </source>
</reference>
<keyword evidence="2 10" id="KW-0132">Cell division</keyword>
<dbReference type="NCBIfam" id="TIGR01133">
    <property type="entry name" value="murG"/>
    <property type="match status" value="1"/>
</dbReference>
<dbReference type="InterPro" id="IPR007235">
    <property type="entry name" value="Glyco_trans_28_C"/>
</dbReference>
<evidence type="ECO:0000259" key="13">
    <source>
        <dbReference type="Pfam" id="PF04101"/>
    </source>
</evidence>
<dbReference type="Pfam" id="PF03033">
    <property type="entry name" value="Glyco_transf_28"/>
    <property type="match status" value="1"/>
</dbReference>
<feature type="binding site" evidence="10">
    <location>
        <position position="205"/>
    </location>
    <ligand>
        <name>UDP-N-acetyl-alpha-D-glucosamine</name>
        <dbReference type="ChEBI" id="CHEBI:57705"/>
    </ligand>
</feature>
<keyword evidence="4 10" id="KW-0808">Transferase</keyword>
<dbReference type="HAMAP" id="MF_00033">
    <property type="entry name" value="MurG"/>
    <property type="match status" value="1"/>
</dbReference>
<proteinExistence type="inferred from homology"/>
<keyword evidence="9 10" id="KW-0961">Cell wall biogenesis/degradation</keyword>
<feature type="binding site" evidence="10">
    <location>
        <position position="307"/>
    </location>
    <ligand>
        <name>UDP-N-acetyl-alpha-D-glucosamine</name>
        <dbReference type="ChEBI" id="CHEBI:57705"/>
    </ligand>
</feature>
<dbReference type="CDD" id="cd03785">
    <property type="entry name" value="GT28_MurG"/>
    <property type="match status" value="1"/>
</dbReference>
<comment type="similarity">
    <text evidence="10">Belongs to the glycosyltransferase 28 family. MurG subfamily.</text>
</comment>